<evidence type="ECO:0000259" key="2">
    <source>
        <dbReference type="Pfam" id="PF13439"/>
    </source>
</evidence>
<evidence type="ECO:0000313" key="4">
    <source>
        <dbReference type="Proteomes" id="UP000320623"/>
    </source>
</evidence>
<organism evidence="3 4">
    <name type="scientific">Candidatus Thermokryptus mobilis</name>
    <dbReference type="NCBI Taxonomy" id="1643428"/>
    <lineage>
        <taxon>Bacteria</taxon>
        <taxon>Pseudomonadati</taxon>
        <taxon>Candidatus Kryptoniota</taxon>
        <taxon>Candidatus Thermokryptus</taxon>
    </lineage>
</organism>
<feature type="domain" description="Glycosyl transferase family 1" evidence="1">
    <location>
        <begin position="198"/>
        <end position="370"/>
    </location>
</feature>
<dbReference type="Pfam" id="PF13439">
    <property type="entry name" value="Glyco_transf_4"/>
    <property type="match status" value="1"/>
</dbReference>
<dbReference type="AlphaFoldDB" id="A0A0S4NDH1"/>
<dbReference type="EMBL" id="FAOO01000026">
    <property type="protein sequence ID" value="CUU08920.1"/>
    <property type="molecule type" value="Genomic_DNA"/>
</dbReference>
<dbReference type="InterPro" id="IPR050194">
    <property type="entry name" value="Glycosyltransferase_grp1"/>
</dbReference>
<reference evidence="4" key="1">
    <citation type="submission" date="2015-11" db="EMBL/GenBank/DDBJ databases">
        <authorList>
            <person name="Varghese N."/>
        </authorList>
    </citation>
    <scope>NUCLEOTIDE SEQUENCE [LARGE SCALE GENOMIC DNA]</scope>
</reference>
<dbReference type="SUPFAM" id="SSF53756">
    <property type="entry name" value="UDP-Glycosyltransferase/glycogen phosphorylase"/>
    <property type="match status" value="1"/>
</dbReference>
<evidence type="ECO:0000259" key="1">
    <source>
        <dbReference type="Pfam" id="PF00534"/>
    </source>
</evidence>
<evidence type="ECO:0000313" key="3">
    <source>
        <dbReference type="EMBL" id="CUU08920.1"/>
    </source>
</evidence>
<feature type="domain" description="Glycosyltransferase subfamily 4-like N-terminal" evidence="2">
    <location>
        <begin position="79"/>
        <end position="188"/>
    </location>
</feature>
<sequence>MKKVALVRGNGLTKFEIQYYEPLIDNFEIWGICSLNNPFSIGGLKINVKKLPSVYDLEMFFPNVFKLRKIYQRIFYYELFLQKIFGLENLLKNFDIIHSADVEYFYTYQSAKARLKYDKRLVITQWQNIPFAYGFRGYNFVKSKRFKKIVEAVDVAIATSERAKLTLVLEGFPEEKIQIVKPGVDVEKFRPMAKDFNLMRNLGINEDDKVILFSGRLQWQKGIIVLLNAFKLLVMDKDFDGNKLKLLIVGGGQLLNWLKKFVRFLDIEKNVIFAGYVDYDEMPKFHNLADVFVLPSIPDKRWQEQFGMVLIESMACGKPVISTLSGSIPEVVGDNAILVQSFDFFELYKALKRILSDEKLHYELGKRGREFVVKNYNAVDTAQKIKKIYNSLI</sequence>
<accession>A0A0S4NDH1</accession>
<dbReference type="Gene3D" id="3.40.50.2000">
    <property type="entry name" value="Glycogen Phosphorylase B"/>
    <property type="match status" value="2"/>
</dbReference>
<dbReference type="InterPro" id="IPR028098">
    <property type="entry name" value="Glyco_trans_4-like_N"/>
</dbReference>
<dbReference type="PANTHER" id="PTHR45947:SF3">
    <property type="entry name" value="SULFOQUINOVOSYL TRANSFERASE SQD2"/>
    <property type="match status" value="1"/>
</dbReference>
<dbReference type="STRING" id="1643428.GCA_001442855_02162"/>
<keyword evidence="4" id="KW-1185">Reference proteome</keyword>
<proteinExistence type="predicted"/>
<dbReference type="Proteomes" id="UP000320623">
    <property type="component" value="Unassembled WGS sequence"/>
</dbReference>
<dbReference type="PANTHER" id="PTHR45947">
    <property type="entry name" value="SULFOQUINOVOSYL TRANSFERASE SQD2"/>
    <property type="match status" value="1"/>
</dbReference>
<dbReference type="RefSeq" id="WP_140945912.1">
    <property type="nucleotide sequence ID" value="NZ_FAOO01000026.1"/>
</dbReference>
<dbReference type="CDD" id="cd03801">
    <property type="entry name" value="GT4_PimA-like"/>
    <property type="match status" value="1"/>
</dbReference>
<keyword evidence="3" id="KW-0808">Transferase</keyword>
<name>A0A0S4NDH1_9BACT</name>
<dbReference type="OrthoDB" id="9809227at2"/>
<dbReference type="Pfam" id="PF00534">
    <property type="entry name" value="Glycos_transf_1"/>
    <property type="match status" value="1"/>
</dbReference>
<dbReference type="InterPro" id="IPR001296">
    <property type="entry name" value="Glyco_trans_1"/>
</dbReference>
<gene>
    <name evidence="3" type="ORF">JGI1_02210</name>
</gene>
<protein>
    <submittedName>
        <fullName evidence="3">Glycosyltransferase involved in cell wall bisynthesis</fullName>
    </submittedName>
</protein>
<dbReference type="GO" id="GO:0016757">
    <property type="term" value="F:glycosyltransferase activity"/>
    <property type="evidence" value="ECO:0007669"/>
    <property type="project" value="InterPro"/>
</dbReference>